<dbReference type="RefSeq" id="YP_010670044.1">
    <property type="nucleotide sequence ID" value="NC_070963.1"/>
</dbReference>
<proteinExistence type="predicted"/>
<sequence length="64" mass="7439">MGGLVKPKFYVILEQAIEEGVRQGWHRAHKHVENPSEGAVIQHIEDAVMSAIHEYFTFDEDEYR</sequence>
<protein>
    <submittedName>
        <fullName evidence="1">Uncharacterized protein</fullName>
    </submittedName>
</protein>
<dbReference type="KEGG" id="vg:77946239"/>
<keyword evidence="2" id="KW-1185">Reference proteome</keyword>
<dbReference type="GeneID" id="77946239"/>
<name>A0A879R1F9_9CAUD</name>
<organism evidence="1 2">
    <name type="scientific">Synechococcus phage S-SRM01</name>
    <dbReference type="NCBI Taxonomy" id="2781608"/>
    <lineage>
        <taxon>Viruses</taxon>
        <taxon>Duplodnaviria</taxon>
        <taxon>Heunggongvirae</taxon>
        <taxon>Uroviricota</taxon>
        <taxon>Caudoviricetes</taxon>
        <taxon>Pantevenvirales</taxon>
        <taxon>Kyanoviridae</taxon>
        <taxon>Serangoonvirus</taxon>
        <taxon>Serangoonvirus essarone</taxon>
    </lineage>
</organism>
<evidence type="ECO:0000313" key="1">
    <source>
        <dbReference type="EMBL" id="QPX48034.1"/>
    </source>
</evidence>
<dbReference type="Proteomes" id="UP000664915">
    <property type="component" value="Segment"/>
</dbReference>
<accession>A0A879R1F9</accession>
<evidence type="ECO:0000313" key="2">
    <source>
        <dbReference type="Proteomes" id="UP000664915"/>
    </source>
</evidence>
<reference evidence="1" key="1">
    <citation type="submission" date="2020-09" db="EMBL/GenBank/DDBJ databases">
        <authorList>
            <person name="Zhang D."/>
            <person name="Hatherill J.R."/>
            <person name="Ramirez J.F."/>
            <person name="Edinger B."/>
            <person name="Balarin R."/>
            <person name="Sullivan A."/>
            <person name="Humpal K.M."/>
            <person name="Guseva A."/>
            <person name="Butela K.A."/>
            <person name="Garlena R.A."/>
            <person name="Russell D.A."/>
            <person name="Pope W.H."/>
            <person name="Jacobs-Sera D."/>
            <person name="Hatfull G.F."/>
        </authorList>
    </citation>
    <scope>NUCLEOTIDE SEQUENCE</scope>
</reference>
<dbReference type="EMBL" id="MW015081">
    <property type="protein sequence ID" value="QPX48034.1"/>
    <property type="molecule type" value="Genomic_DNA"/>
</dbReference>